<proteinExistence type="inferred from homology"/>
<keyword evidence="4" id="KW-0472">Membrane</keyword>
<keyword evidence="3" id="KW-0732">Signal</keyword>
<name>A0A3N0C170_9SPHI</name>
<evidence type="ECO:0000256" key="2">
    <source>
        <dbReference type="ARBA" id="ARBA00006275"/>
    </source>
</evidence>
<evidence type="ECO:0000256" key="1">
    <source>
        <dbReference type="ARBA" id="ARBA00004442"/>
    </source>
</evidence>
<dbReference type="Gene3D" id="1.25.40.390">
    <property type="match status" value="1"/>
</dbReference>
<dbReference type="InterPro" id="IPR012944">
    <property type="entry name" value="SusD_RagB_dom"/>
</dbReference>
<dbReference type="GO" id="GO:0009279">
    <property type="term" value="C:cell outer membrane"/>
    <property type="evidence" value="ECO:0007669"/>
    <property type="project" value="UniProtKB-SubCell"/>
</dbReference>
<dbReference type="SUPFAM" id="SSF48452">
    <property type="entry name" value="TPR-like"/>
    <property type="match status" value="1"/>
</dbReference>
<dbReference type="PROSITE" id="PS51257">
    <property type="entry name" value="PROKAR_LIPOPROTEIN"/>
    <property type="match status" value="1"/>
</dbReference>
<evidence type="ECO:0000313" key="7">
    <source>
        <dbReference type="EMBL" id="RNL55555.1"/>
    </source>
</evidence>
<gene>
    <name evidence="7" type="ORF">D7004_04390</name>
</gene>
<evidence type="ECO:0000256" key="3">
    <source>
        <dbReference type="ARBA" id="ARBA00022729"/>
    </source>
</evidence>
<feature type="domain" description="RagB/SusD" evidence="6">
    <location>
        <begin position="407"/>
        <end position="528"/>
    </location>
</feature>
<reference evidence="7 8" key="1">
    <citation type="submission" date="2018-10" db="EMBL/GenBank/DDBJ databases">
        <title>Genome sequencing of Pedobacter jejuensis TNB23.</title>
        <authorList>
            <person name="Cho Y.-J."/>
            <person name="Cho A."/>
            <person name="Kim O.-S."/>
        </authorList>
    </citation>
    <scope>NUCLEOTIDE SEQUENCE [LARGE SCALE GENOMIC DNA]</scope>
    <source>
        <strain evidence="7 8">TNB23</strain>
    </source>
</reference>
<keyword evidence="5" id="KW-0998">Cell outer membrane</keyword>
<comment type="caution">
    <text evidence="7">The sequence shown here is derived from an EMBL/GenBank/DDBJ whole genome shotgun (WGS) entry which is preliminary data.</text>
</comment>
<evidence type="ECO:0000259" key="6">
    <source>
        <dbReference type="Pfam" id="PF07980"/>
    </source>
</evidence>
<comment type="similarity">
    <text evidence="2">Belongs to the SusD family.</text>
</comment>
<dbReference type="EMBL" id="RBEE01000005">
    <property type="protein sequence ID" value="RNL55555.1"/>
    <property type="molecule type" value="Genomic_DNA"/>
</dbReference>
<keyword evidence="8" id="KW-1185">Reference proteome</keyword>
<accession>A0A3N0C170</accession>
<dbReference type="Proteomes" id="UP000274046">
    <property type="component" value="Unassembled WGS sequence"/>
</dbReference>
<organism evidence="7 8">
    <name type="scientific">Pedobacter jejuensis</name>
    <dbReference type="NCBI Taxonomy" id="1268550"/>
    <lineage>
        <taxon>Bacteria</taxon>
        <taxon>Pseudomonadati</taxon>
        <taxon>Bacteroidota</taxon>
        <taxon>Sphingobacteriia</taxon>
        <taxon>Sphingobacteriales</taxon>
        <taxon>Sphingobacteriaceae</taxon>
        <taxon>Pedobacter</taxon>
    </lineage>
</organism>
<evidence type="ECO:0000256" key="5">
    <source>
        <dbReference type="ARBA" id="ARBA00023237"/>
    </source>
</evidence>
<evidence type="ECO:0000313" key="8">
    <source>
        <dbReference type="Proteomes" id="UP000274046"/>
    </source>
</evidence>
<dbReference type="Pfam" id="PF07980">
    <property type="entry name" value="SusD_RagB"/>
    <property type="match status" value="1"/>
</dbReference>
<dbReference type="InterPro" id="IPR011990">
    <property type="entry name" value="TPR-like_helical_dom_sf"/>
</dbReference>
<evidence type="ECO:0000256" key="4">
    <source>
        <dbReference type="ARBA" id="ARBA00023136"/>
    </source>
</evidence>
<sequence>MAFKSEIMKKIISIFILVVFMSSCQKTDLELINPNSPTPDASLTVEDGILAFSKGLYVKGLGANFVIAWSLHSFMGDELYSPYGNWGWRWAEQVTSITLPNGTVLKNPIGPEQKPQLQSTNSRTAGELNVFKYEWESMNLLNASCNLLLASIDKPEAKFTGDVATKKATLRAWAYWWKGFAYSHISSMYISGVINNNSDGTTNGSFLTRDAILTEATSNFDKCTTQLNAIAAANIDAYNTTIDAVIPDFAARSARITPDMWKRQINSYKARNLMANKKVATMTATDWTAITTLANAGMLATDNNFRIGMDPNGTNDLSGAFYHPYSLLGLGAQFTFVSERLVQEFDANDARLAANFYLLTSPNLRNDRGFNFGTRYGAVPIESGGKFATSDNRGFMEVGATYEETRLDIAEANIRTGAVEAGLAIIDQVRAYQGANVATVAGKGLTQAAAITILKRERRVALFQRGTAFYDARRWGVTQSAASGGGRAAANVLIQGSTLGTTGSQIRSCFIDYNFMDYFDIPLNELDFNAPAPGSAPVKQ</sequence>
<comment type="subcellular location">
    <subcellularLocation>
        <location evidence="1">Cell outer membrane</location>
    </subcellularLocation>
</comment>
<protein>
    <submittedName>
        <fullName evidence="7">RagB/SusD family nutrient uptake outer membrane protein</fullName>
    </submittedName>
</protein>
<dbReference type="AlphaFoldDB" id="A0A3N0C170"/>